<organism evidence="1 2">
    <name type="scientific">Lodderomyces beijingensis</name>
    <dbReference type="NCBI Taxonomy" id="1775926"/>
    <lineage>
        <taxon>Eukaryota</taxon>
        <taxon>Fungi</taxon>
        <taxon>Dikarya</taxon>
        <taxon>Ascomycota</taxon>
        <taxon>Saccharomycotina</taxon>
        <taxon>Pichiomycetes</taxon>
        <taxon>Debaryomycetaceae</taxon>
        <taxon>Candida/Lodderomyces clade</taxon>
        <taxon>Lodderomyces</taxon>
    </lineage>
</organism>
<evidence type="ECO:0000313" key="1">
    <source>
        <dbReference type="EMBL" id="CAK9441363.1"/>
    </source>
</evidence>
<proteinExistence type="predicted"/>
<accession>A0ABP0ZSC2</accession>
<dbReference type="EMBL" id="OZ022410">
    <property type="protein sequence ID" value="CAK9441363.1"/>
    <property type="molecule type" value="Genomic_DNA"/>
</dbReference>
<sequence>MPSINLPDLRFEQTFWRQLNSYAGHQSNGHSSPLSYSYPHGKVQGLTDAELDRLNQDMDKKEGQELSSVVPQPLSPITPGIVVYAILKDVILMPFLQGLFLTGFLISIRPVLNTVVKNGQQAGIWVSNLLGLNSLKAGARRRAF</sequence>
<dbReference type="Proteomes" id="UP001497383">
    <property type="component" value="Chromosome 6"/>
</dbReference>
<reference evidence="1 2" key="1">
    <citation type="submission" date="2024-03" db="EMBL/GenBank/DDBJ databases">
        <authorList>
            <person name="Brejova B."/>
        </authorList>
    </citation>
    <scope>NUCLEOTIDE SEQUENCE [LARGE SCALE GENOMIC DNA]</scope>
    <source>
        <strain evidence="1 2">CBS 14171</strain>
    </source>
</reference>
<dbReference type="GeneID" id="92210427"/>
<evidence type="ECO:0000313" key="2">
    <source>
        <dbReference type="Proteomes" id="UP001497383"/>
    </source>
</evidence>
<protein>
    <submittedName>
        <fullName evidence="1">Uncharacterized protein</fullName>
    </submittedName>
</protein>
<dbReference type="RefSeq" id="XP_066832169.1">
    <property type="nucleotide sequence ID" value="XM_066975541.1"/>
</dbReference>
<keyword evidence="2" id="KW-1185">Reference proteome</keyword>
<name>A0ABP0ZSC2_9ASCO</name>
<gene>
    <name evidence="1" type="ORF">LODBEIA_P52310</name>
</gene>